<dbReference type="Proteomes" id="UP000198915">
    <property type="component" value="Unassembled WGS sequence"/>
</dbReference>
<keyword evidence="3" id="KW-0804">Transcription</keyword>
<gene>
    <name evidence="6" type="ORF">SAMN05518846_104221</name>
</gene>
<protein>
    <submittedName>
        <fullName evidence="6">Transcriptional regulator, IclR family</fullName>
    </submittedName>
</protein>
<dbReference type="AlphaFoldDB" id="A0A1I3SMR1"/>
<dbReference type="EMBL" id="FORT01000004">
    <property type="protein sequence ID" value="SFJ59502.1"/>
    <property type="molecule type" value="Genomic_DNA"/>
</dbReference>
<dbReference type="InterPro" id="IPR029016">
    <property type="entry name" value="GAF-like_dom_sf"/>
</dbReference>
<dbReference type="GO" id="GO:0003677">
    <property type="term" value="F:DNA binding"/>
    <property type="evidence" value="ECO:0007669"/>
    <property type="project" value="UniProtKB-KW"/>
</dbReference>
<keyword evidence="1" id="KW-0805">Transcription regulation</keyword>
<organism evidence="6 7">
    <name type="scientific">Brevibacillus centrosporus</name>
    <dbReference type="NCBI Taxonomy" id="54910"/>
    <lineage>
        <taxon>Bacteria</taxon>
        <taxon>Bacillati</taxon>
        <taxon>Bacillota</taxon>
        <taxon>Bacilli</taxon>
        <taxon>Bacillales</taxon>
        <taxon>Paenibacillaceae</taxon>
        <taxon>Brevibacillus</taxon>
    </lineage>
</organism>
<dbReference type="RefSeq" id="WP_092267675.1">
    <property type="nucleotide sequence ID" value="NZ_BJOE01000028.1"/>
</dbReference>
<feature type="domain" description="IclR-ED" evidence="5">
    <location>
        <begin position="72"/>
        <end position="253"/>
    </location>
</feature>
<dbReference type="GO" id="GO:0003700">
    <property type="term" value="F:DNA-binding transcription factor activity"/>
    <property type="evidence" value="ECO:0007669"/>
    <property type="project" value="TreeGrafter"/>
</dbReference>
<dbReference type="InterPro" id="IPR036388">
    <property type="entry name" value="WH-like_DNA-bd_sf"/>
</dbReference>
<dbReference type="Pfam" id="PF09339">
    <property type="entry name" value="HTH_IclR"/>
    <property type="match status" value="1"/>
</dbReference>
<proteinExistence type="predicted"/>
<dbReference type="InterPro" id="IPR014757">
    <property type="entry name" value="Tscrpt_reg_IclR_C"/>
</dbReference>
<dbReference type="Gene3D" id="3.30.450.40">
    <property type="match status" value="1"/>
</dbReference>
<dbReference type="GO" id="GO:0045892">
    <property type="term" value="P:negative regulation of DNA-templated transcription"/>
    <property type="evidence" value="ECO:0007669"/>
    <property type="project" value="UniProtKB-ARBA"/>
</dbReference>
<dbReference type="SUPFAM" id="SSF55781">
    <property type="entry name" value="GAF domain-like"/>
    <property type="match status" value="1"/>
</dbReference>
<dbReference type="InterPro" id="IPR050707">
    <property type="entry name" value="HTH_MetabolicPath_Reg"/>
</dbReference>
<dbReference type="PROSITE" id="PS51077">
    <property type="entry name" value="HTH_ICLR"/>
    <property type="match status" value="1"/>
</dbReference>
<dbReference type="InterPro" id="IPR036390">
    <property type="entry name" value="WH_DNA-bd_sf"/>
</dbReference>
<dbReference type="PROSITE" id="PS51078">
    <property type="entry name" value="ICLR_ED"/>
    <property type="match status" value="1"/>
</dbReference>
<keyword evidence="2" id="KW-0238">DNA-binding</keyword>
<evidence type="ECO:0000313" key="7">
    <source>
        <dbReference type="Proteomes" id="UP000198915"/>
    </source>
</evidence>
<dbReference type="SMART" id="SM00346">
    <property type="entry name" value="HTH_ICLR"/>
    <property type="match status" value="1"/>
</dbReference>
<dbReference type="Gene3D" id="1.10.10.10">
    <property type="entry name" value="Winged helix-like DNA-binding domain superfamily/Winged helix DNA-binding domain"/>
    <property type="match status" value="1"/>
</dbReference>
<evidence type="ECO:0000259" key="5">
    <source>
        <dbReference type="PROSITE" id="PS51078"/>
    </source>
</evidence>
<dbReference type="STRING" id="1884381.SAMN05518846_104221"/>
<reference evidence="7" key="1">
    <citation type="submission" date="2016-10" db="EMBL/GenBank/DDBJ databases">
        <authorList>
            <person name="Varghese N."/>
            <person name="Submissions S."/>
        </authorList>
    </citation>
    <scope>NUCLEOTIDE SEQUENCE [LARGE SCALE GENOMIC DNA]</scope>
    <source>
        <strain evidence="7">OK042</strain>
    </source>
</reference>
<evidence type="ECO:0000256" key="3">
    <source>
        <dbReference type="ARBA" id="ARBA00023163"/>
    </source>
</evidence>
<evidence type="ECO:0000259" key="4">
    <source>
        <dbReference type="PROSITE" id="PS51077"/>
    </source>
</evidence>
<evidence type="ECO:0000313" key="6">
    <source>
        <dbReference type="EMBL" id="SFJ59502.1"/>
    </source>
</evidence>
<dbReference type="SUPFAM" id="SSF46785">
    <property type="entry name" value="Winged helix' DNA-binding domain"/>
    <property type="match status" value="1"/>
</dbReference>
<feature type="domain" description="HTH iclR-type" evidence="4">
    <location>
        <begin position="9"/>
        <end position="71"/>
    </location>
</feature>
<evidence type="ECO:0000256" key="1">
    <source>
        <dbReference type="ARBA" id="ARBA00023015"/>
    </source>
</evidence>
<keyword evidence="7" id="KW-1185">Reference proteome</keyword>
<evidence type="ECO:0000256" key="2">
    <source>
        <dbReference type="ARBA" id="ARBA00023125"/>
    </source>
</evidence>
<dbReference type="PANTHER" id="PTHR30136">
    <property type="entry name" value="HELIX-TURN-HELIX TRANSCRIPTIONAL REGULATOR, ICLR FAMILY"/>
    <property type="match status" value="1"/>
</dbReference>
<accession>A0A1I3SMR1</accession>
<name>A0A1I3SMR1_9BACL</name>
<dbReference type="PANTHER" id="PTHR30136:SF35">
    <property type="entry name" value="HTH-TYPE TRANSCRIPTIONAL REGULATOR RV1719"/>
    <property type="match status" value="1"/>
</dbReference>
<dbReference type="Pfam" id="PF01614">
    <property type="entry name" value="IclR_C"/>
    <property type="match status" value="1"/>
</dbReference>
<dbReference type="InterPro" id="IPR005471">
    <property type="entry name" value="Tscrpt_reg_IclR_N"/>
</dbReference>
<sequence>MRDVNMNPIRSINRAIDILQAFTIERPNLTIEEITQMTKIPHSTVYRILCTLETRGLVKFDEKSLQYKPGLRLLEFGFLLSSVLDVSKEAEDILADLQLKTGQTVLMAAKDADEILYIFKKEKQEGLKFSSFVGQRRPYIYGVLGPALLAFLPDKEIERILRLPVTEHATHTLRDPSVVRERLKQIRSDRYYIETNETNLGVTGIGSPVIGLNNEAIAAIGIIGPAVEIDDQLDGFKHLIVEASERISLKLGHRVVM</sequence>